<dbReference type="Proteomes" id="UP000182827">
    <property type="component" value="Unassembled WGS sequence"/>
</dbReference>
<name>A0A1I6QI99_9GAMM</name>
<sequence length="64" mass="7695">MAKVYKIRDEEVDNIKESLMKFVIEKKVLMKESDVIHALIKYHLKNLKADEVMKYREEVLDKID</sequence>
<reference evidence="2" key="1">
    <citation type="submission" date="2016-10" db="EMBL/GenBank/DDBJ databases">
        <authorList>
            <person name="Varghese N."/>
            <person name="Submissions S."/>
        </authorList>
    </citation>
    <scope>NUCLEOTIDE SEQUENCE [LARGE SCALE GENOMIC DNA]</scope>
    <source>
        <strain evidence="2">ANC 5076</strain>
    </source>
</reference>
<protein>
    <submittedName>
        <fullName evidence="1">Uncharacterized protein</fullName>
    </submittedName>
</protein>
<gene>
    <name evidence="1" type="ORF">SAMN05444586_100466</name>
</gene>
<proteinExistence type="predicted"/>
<keyword evidence="2" id="KW-1185">Reference proteome</keyword>
<dbReference type="RefSeq" id="WP_005177866.1">
    <property type="nucleotide sequence ID" value="NZ_FOZU01000004.1"/>
</dbReference>
<evidence type="ECO:0000313" key="2">
    <source>
        <dbReference type="Proteomes" id="UP000182827"/>
    </source>
</evidence>
<dbReference type="AlphaFoldDB" id="A0A1I6QI99"/>
<dbReference type="EMBL" id="FOZU01000004">
    <property type="protein sequence ID" value="SFS52122.1"/>
    <property type="molecule type" value="Genomic_DNA"/>
</dbReference>
<organism evidence="1 2">
    <name type="scientific">Acinetobacter bohemicus</name>
    <dbReference type="NCBI Taxonomy" id="1435036"/>
    <lineage>
        <taxon>Bacteria</taxon>
        <taxon>Pseudomonadati</taxon>
        <taxon>Pseudomonadota</taxon>
        <taxon>Gammaproteobacteria</taxon>
        <taxon>Moraxellales</taxon>
        <taxon>Moraxellaceae</taxon>
        <taxon>Acinetobacter</taxon>
    </lineage>
</organism>
<accession>A0A1I6QI99</accession>
<evidence type="ECO:0000313" key="1">
    <source>
        <dbReference type="EMBL" id="SFS52122.1"/>
    </source>
</evidence>